<dbReference type="Gene3D" id="3.40.190.150">
    <property type="entry name" value="Bordetella uptake gene, domain 1"/>
    <property type="match status" value="1"/>
</dbReference>
<keyword evidence="5" id="KW-1185">Reference proteome</keyword>
<feature type="region of interest" description="Disordered" evidence="2">
    <location>
        <begin position="1"/>
        <end position="29"/>
    </location>
</feature>
<keyword evidence="3" id="KW-0472">Membrane</keyword>
<dbReference type="InterPro" id="IPR005064">
    <property type="entry name" value="BUG"/>
</dbReference>
<evidence type="ECO:0000313" key="4">
    <source>
        <dbReference type="EMBL" id="MBL3678425.1"/>
    </source>
</evidence>
<evidence type="ECO:0000313" key="5">
    <source>
        <dbReference type="Proteomes" id="UP001645859"/>
    </source>
</evidence>
<evidence type="ECO:0000256" key="2">
    <source>
        <dbReference type="SAM" id="MobiDB-lite"/>
    </source>
</evidence>
<dbReference type="Gene3D" id="3.40.190.10">
    <property type="entry name" value="Periplasmic binding protein-like II"/>
    <property type="match status" value="1"/>
</dbReference>
<sequence>MNAPHTGTPLSPDPHASDPPTNTVRPTGRTPRHLAARLIGGAVAATVIGIASFGSISSANAGQDIQSSLTVVAPAAAGGGWDTVAREMQQAQRANGLAANVQVVNMPGAGGTIALGNMTRLEGRANTLLVGGTGLLAATIQYDSATTLDDVTPLAVLFEEYDVIVVPADSPYETLDDLVTAWRDNPGAVPWTGGGSFDQLVVTDLALAAGLDPIDTNYISSDGGGEAVAALLNGTAQAAAGGYPDNIDQIESGRLRALALVAEEPVPGIDIPTAREQGYDITLANWRMLAAPAGIDDEAVTELTGLVEDTLATPEWRAAVDRYHWSEQVITGPALAPFLANEHARITRLYEEMGA</sequence>
<dbReference type="SUPFAM" id="SSF53850">
    <property type="entry name" value="Periplasmic binding protein-like II"/>
    <property type="match status" value="1"/>
</dbReference>
<keyword evidence="3" id="KW-1133">Transmembrane helix</keyword>
<organism evidence="4 5">
    <name type="scientific">Leucobacter chromiireducens subsp. solipictus</name>
    <dbReference type="NCBI Taxonomy" id="398235"/>
    <lineage>
        <taxon>Bacteria</taxon>
        <taxon>Bacillati</taxon>
        <taxon>Actinomycetota</taxon>
        <taxon>Actinomycetes</taxon>
        <taxon>Micrococcales</taxon>
        <taxon>Microbacteriaceae</taxon>
        <taxon>Leucobacter</taxon>
    </lineage>
</organism>
<dbReference type="InterPro" id="IPR042100">
    <property type="entry name" value="Bug_dom1"/>
</dbReference>
<dbReference type="PIRSF" id="PIRSF017082">
    <property type="entry name" value="YflP"/>
    <property type="match status" value="1"/>
</dbReference>
<comment type="similarity">
    <text evidence="1">Belongs to the UPF0065 (bug) family.</text>
</comment>
<keyword evidence="3" id="KW-0812">Transmembrane</keyword>
<accession>A0ABS1SD70</accession>
<dbReference type="PANTHER" id="PTHR42928:SF3">
    <property type="entry name" value="UPF0065 PROTEIN YFLP"/>
    <property type="match status" value="1"/>
</dbReference>
<evidence type="ECO:0000256" key="1">
    <source>
        <dbReference type="ARBA" id="ARBA00006987"/>
    </source>
</evidence>
<dbReference type="EMBL" id="QYAC01000002">
    <property type="protein sequence ID" value="MBL3678425.1"/>
    <property type="molecule type" value="Genomic_DNA"/>
</dbReference>
<dbReference type="Pfam" id="PF03401">
    <property type="entry name" value="TctC"/>
    <property type="match status" value="1"/>
</dbReference>
<comment type="caution">
    <text evidence="4">The sequence shown here is derived from an EMBL/GenBank/DDBJ whole genome shotgun (WGS) entry which is preliminary data.</text>
</comment>
<reference evidence="4 5" key="1">
    <citation type="submission" date="2018-09" db="EMBL/GenBank/DDBJ databases">
        <title>Comparative genomics of Leucobacter spp.</title>
        <authorList>
            <person name="Reis A.C."/>
            <person name="Kolvenbach B.A."/>
            <person name="Corvini P.F.X."/>
            <person name="Nunes O.C."/>
        </authorList>
    </citation>
    <scope>NUCLEOTIDE SEQUENCE [LARGE SCALE GENOMIC DNA]</scope>
    <source>
        <strain evidence="4 5">TAN 31504</strain>
    </source>
</reference>
<dbReference type="Proteomes" id="UP001645859">
    <property type="component" value="Unassembled WGS sequence"/>
</dbReference>
<gene>
    <name evidence="4" type="ORF">D3230_03790</name>
</gene>
<feature type="transmembrane region" description="Helical" evidence="3">
    <location>
        <begin position="34"/>
        <end position="56"/>
    </location>
</feature>
<protein>
    <submittedName>
        <fullName evidence="4">Tripartite tricarboxylate transporter substrate binding protein</fullName>
    </submittedName>
</protein>
<proteinExistence type="inferred from homology"/>
<name>A0ABS1SD70_9MICO</name>
<evidence type="ECO:0000256" key="3">
    <source>
        <dbReference type="SAM" id="Phobius"/>
    </source>
</evidence>
<dbReference type="PANTHER" id="PTHR42928">
    <property type="entry name" value="TRICARBOXYLATE-BINDING PROTEIN"/>
    <property type="match status" value="1"/>
</dbReference>
<dbReference type="CDD" id="cd07012">
    <property type="entry name" value="PBP2_Bug_TTT"/>
    <property type="match status" value="1"/>
</dbReference>